<feature type="transmembrane region" description="Helical" evidence="1">
    <location>
        <begin position="74"/>
        <end position="91"/>
    </location>
</feature>
<feature type="transmembrane region" description="Helical" evidence="1">
    <location>
        <begin position="237"/>
        <end position="256"/>
    </location>
</feature>
<feature type="transmembrane region" description="Helical" evidence="1">
    <location>
        <begin position="175"/>
        <end position="194"/>
    </location>
</feature>
<keyword evidence="1" id="KW-0472">Membrane</keyword>
<dbReference type="EMBL" id="FOVF01000037">
    <property type="protein sequence ID" value="SFN61241.1"/>
    <property type="molecule type" value="Genomic_DNA"/>
</dbReference>
<feature type="transmembrane region" description="Helical" evidence="1">
    <location>
        <begin position="144"/>
        <end position="163"/>
    </location>
</feature>
<proteinExistence type="predicted"/>
<protein>
    <recommendedName>
        <fullName evidence="2">CAAX prenyl protease 2/Lysostaphin resistance protein A-like domain-containing protein</fullName>
    </recommendedName>
</protein>
<dbReference type="GO" id="GO:0080120">
    <property type="term" value="P:CAAX-box protein maturation"/>
    <property type="evidence" value="ECO:0007669"/>
    <property type="project" value="UniProtKB-ARBA"/>
</dbReference>
<reference evidence="3 4" key="1">
    <citation type="submission" date="2016-10" db="EMBL/GenBank/DDBJ databases">
        <authorList>
            <person name="de Groot N.N."/>
        </authorList>
    </citation>
    <scope>NUCLEOTIDE SEQUENCE [LARGE SCALE GENOMIC DNA]</scope>
    <source>
        <strain evidence="3 4">CGMCC 1.7659</strain>
    </source>
</reference>
<evidence type="ECO:0000256" key="1">
    <source>
        <dbReference type="SAM" id="Phobius"/>
    </source>
</evidence>
<feature type="transmembrane region" description="Helical" evidence="1">
    <location>
        <begin position="206"/>
        <end position="225"/>
    </location>
</feature>
<dbReference type="Proteomes" id="UP000198575">
    <property type="component" value="Unassembled WGS sequence"/>
</dbReference>
<accession>A0A1I5AFJ5</accession>
<evidence type="ECO:0000259" key="2">
    <source>
        <dbReference type="Pfam" id="PF02517"/>
    </source>
</evidence>
<gene>
    <name evidence="3" type="ORF">SAMN05216289_13710</name>
</gene>
<keyword evidence="1" id="KW-0812">Transmembrane</keyword>
<feature type="domain" description="CAAX prenyl protease 2/Lysostaphin resistance protein A-like" evidence="2">
    <location>
        <begin position="145"/>
        <end position="241"/>
    </location>
</feature>
<name>A0A1I5AFJ5_9GAMM</name>
<dbReference type="GO" id="GO:0004175">
    <property type="term" value="F:endopeptidase activity"/>
    <property type="evidence" value="ECO:0007669"/>
    <property type="project" value="UniProtKB-ARBA"/>
</dbReference>
<dbReference type="Pfam" id="PF02517">
    <property type="entry name" value="Rce1-like"/>
    <property type="match status" value="1"/>
</dbReference>
<organism evidence="3 4">
    <name type="scientific">Dokdonella immobilis</name>
    <dbReference type="NCBI Taxonomy" id="578942"/>
    <lineage>
        <taxon>Bacteria</taxon>
        <taxon>Pseudomonadati</taxon>
        <taxon>Pseudomonadota</taxon>
        <taxon>Gammaproteobacteria</taxon>
        <taxon>Lysobacterales</taxon>
        <taxon>Rhodanobacteraceae</taxon>
        <taxon>Dokdonella</taxon>
    </lineage>
</organism>
<evidence type="ECO:0000313" key="4">
    <source>
        <dbReference type="Proteomes" id="UP000198575"/>
    </source>
</evidence>
<dbReference type="PANTHER" id="PTHR39430:SF1">
    <property type="entry name" value="PROTEASE"/>
    <property type="match status" value="1"/>
</dbReference>
<feature type="transmembrane region" description="Helical" evidence="1">
    <location>
        <begin position="276"/>
        <end position="297"/>
    </location>
</feature>
<dbReference type="AlphaFoldDB" id="A0A1I5AFJ5"/>
<dbReference type="InterPro" id="IPR003675">
    <property type="entry name" value="Rce1/LyrA-like_dom"/>
</dbReference>
<dbReference type="STRING" id="578942.SAMN05216289_13710"/>
<keyword evidence="4" id="KW-1185">Reference proteome</keyword>
<keyword evidence="1" id="KW-1133">Transmembrane helix</keyword>
<sequence>MRNDTTPPERADPIHAVTPKQTTRAWRHVRATVRMLGSLLLGGAMVLGAIVVFRQGLLPLIDATAHPSLETLSMIRRAGIFTAAIAGYWAYVHWHEKRDATELRLQPLSLLAWGVGGAALIALPMLLLFAIGAYELVHYRGPSAALFGAAALIGIAAMLEELVYRCLLFRVLERAWGTAFALPVQAVVFAVPHLENVTGGGRLDATTMLVSVIVLGLLWAGVFILTRNLWVVAANHAAWNFTILLSGVPLSGIEDWRAMAPLESRYAGADWLTGGIFGPESSVLVILSATIAVFLLLRTARRRGMLIAPAA</sequence>
<feature type="transmembrane region" description="Helical" evidence="1">
    <location>
        <begin position="111"/>
        <end position="132"/>
    </location>
</feature>
<feature type="transmembrane region" description="Helical" evidence="1">
    <location>
        <begin position="33"/>
        <end position="54"/>
    </location>
</feature>
<evidence type="ECO:0000313" key="3">
    <source>
        <dbReference type="EMBL" id="SFN61241.1"/>
    </source>
</evidence>
<dbReference type="PANTHER" id="PTHR39430">
    <property type="entry name" value="MEMBRANE-ASSOCIATED PROTEASE-RELATED"/>
    <property type="match status" value="1"/>
</dbReference>